<keyword evidence="4 7" id="KW-0067">ATP-binding</keyword>
<dbReference type="InterPro" id="IPR003439">
    <property type="entry name" value="ABC_transporter-like_ATP-bd"/>
</dbReference>
<evidence type="ECO:0000256" key="1">
    <source>
        <dbReference type="ARBA" id="ARBA00005417"/>
    </source>
</evidence>
<gene>
    <name evidence="7" type="ORF">BISU_0296</name>
</gene>
<dbReference type="EC" id="3.6.3.25" evidence="7"/>
<evidence type="ECO:0000256" key="2">
    <source>
        <dbReference type="ARBA" id="ARBA00022448"/>
    </source>
</evidence>
<evidence type="ECO:0000313" key="7">
    <source>
        <dbReference type="EMBL" id="KFJ03820.1"/>
    </source>
</evidence>
<keyword evidence="3" id="KW-0547">Nucleotide-binding</keyword>
<feature type="region of interest" description="Disordered" evidence="5">
    <location>
        <begin position="331"/>
        <end position="493"/>
    </location>
</feature>
<dbReference type="Pfam" id="PF00005">
    <property type="entry name" value="ABC_tran"/>
    <property type="match status" value="1"/>
</dbReference>
<evidence type="ECO:0000313" key="8">
    <source>
        <dbReference type="Proteomes" id="UP000029055"/>
    </source>
</evidence>
<sequence length="493" mass="52197">MITIEGVSKQFKGKIALDQVSFTAEDGKVTGFLGPNGAGKSTTMRAALGLIKPDAGRALIDGKPFRESASPMALVGAVLDAKSAHKGRSAYNHLLALALTNGIPKKRVNEVIALTGLESVRKRKAGSFSLGMSQRLSIAAALLGDPHNLVLDEPVNGLDPEGVKWVRELCRFYASQGRAVLLSSHLMSEVALTADNLVIIGQGRILETTSVDRFVAEHSVHAIRVVTPEPDKLRRIFEGANQVQVSETARLLSDPERGVVLRISGAQLERTAQVFAQAQLVTYELIEERASLEDAYMMLTHSQVQYVTREVPGQAPVQYGTPQQGTAAAARAQSVGSQPDGLAHTGVPSPTIVSQSLVPTQPTDNTVQPPDGAAQPTDAAQPAVPAQSLATTQSDNTRPDVPQFGGGQPVGSPEQPQVFPVQPIDTSAYQQPPAQPNNVPAAGAPVDTSADVEQSQPQEQPPEQSQPQPRTEPQAGDANRQPPEQTTTQGGAR</sequence>
<feature type="compositionally biased region" description="Low complexity" evidence="5">
    <location>
        <begin position="428"/>
        <end position="446"/>
    </location>
</feature>
<feature type="compositionally biased region" description="Polar residues" evidence="5">
    <location>
        <begin position="351"/>
        <end position="368"/>
    </location>
</feature>
<dbReference type="EMBL" id="JGZR01000006">
    <property type="protein sequence ID" value="KFJ03820.1"/>
    <property type="molecule type" value="Genomic_DNA"/>
</dbReference>
<dbReference type="Gene3D" id="3.40.50.300">
    <property type="entry name" value="P-loop containing nucleotide triphosphate hydrolases"/>
    <property type="match status" value="1"/>
</dbReference>
<feature type="compositionally biased region" description="Low complexity" evidence="5">
    <location>
        <begin position="453"/>
        <end position="474"/>
    </location>
</feature>
<reference evidence="7 8" key="1">
    <citation type="submission" date="2014-03" db="EMBL/GenBank/DDBJ databases">
        <title>Genomics of Bifidobacteria.</title>
        <authorList>
            <person name="Ventura M."/>
            <person name="Milani C."/>
            <person name="Lugli G.A."/>
        </authorList>
    </citation>
    <scope>NUCLEOTIDE SEQUENCE [LARGE SCALE GENOMIC DNA]</scope>
    <source>
        <strain evidence="7 8">LMG 11597</strain>
    </source>
</reference>
<feature type="domain" description="ABC transporter" evidence="6">
    <location>
        <begin position="2"/>
        <end position="227"/>
    </location>
</feature>
<dbReference type="GO" id="GO:0005524">
    <property type="term" value="F:ATP binding"/>
    <property type="evidence" value="ECO:0007669"/>
    <property type="project" value="UniProtKB-KW"/>
</dbReference>
<keyword evidence="8" id="KW-1185">Reference proteome</keyword>
<comment type="similarity">
    <text evidence="1">Belongs to the ABC transporter superfamily.</text>
</comment>
<protein>
    <submittedName>
        <fullName evidence="7">ATP-binding protein of ABC transporter system</fullName>
        <ecNumber evidence="7">3.6.3.25</ecNumber>
    </submittedName>
</protein>
<proteinExistence type="inferred from homology"/>
<dbReference type="InterPro" id="IPR027417">
    <property type="entry name" value="P-loop_NTPase"/>
</dbReference>
<accession>A0A087E7R9</accession>
<dbReference type="PANTHER" id="PTHR43335:SF4">
    <property type="entry name" value="ABC TRANSPORTER, ATP-BINDING PROTEIN"/>
    <property type="match status" value="1"/>
</dbReference>
<dbReference type="GO" id="GO:0016887">
    <property type="term" value="F:ATP hydrolysis activity"/>
    <property type="evidence" value="ECO:0007669"/>
    <property type="project" value="InterPro"/>
</dbReference>
<dbReference type="SUPFAM" id="SSF52540">
    <property type="entry name" value="P-loop containing nucleoside triphosphate hydrolases"/>
    <property type="match status" value="1"/>
</dbReference>
<organism evidence="7 8">
    <name type="scientific">Bifidobacterium subtile</name>
    <dbReference type="NCBI Taxonomy" id="77635"/>
    <lineage>
        <taxon>Bacteria</taxon>
        <taxon>Bacillati</taxon>
        <taxon>Actinomycetota</taxon>
        <taxon>Actinomycetes</taxon>
        <taxon>Bifidobacteriales</taxon>
        <taxon>Bifidobacteriaceae</taxon>
        <taxon>Bifidobacterium</taxon>
    </lineage>
</organism>
<dbReference type="AlphaFoldDB" id="A0A087E7R9"/>
<dbReference type="InterPro" id="IPR003593">
    <property type="entry name" value="AAA+_ATPase"/>
</dbReference>
<dbReference type="OrthoDB" id="9804819at2"/>
<keyword evidence="7" id="KW-0378">Hydrolase</keyword>
<dbReference type="PROSITE" id="PS00211">
    <property type="entry name" value="ABC_TRANSPORTER_1"/>
    <property type="match status" value="1"/>
</dbReference>
<dbReference type="InterPro" id="IPR017871">
    <property type="entry name" value="ABC_transporter-like_CS"/>
</dbReference>
<dbReference type="eggNOG" id="COG1131">
    <property type="taxonomic scope" value="Bacteria"/>
</dbReference>
<comment type="caution">
    <text evidence="7">The sequence shown here is derived from an EMBL/GenBank/DDBJ whole genome shotgun (WGS) entry which is preliminary data.</text>
</comment>
<dbReference type="PROSITE" id="PS50893">
    <property type="entry name" value="ABC_TRANSPORTER_2"/>
    <property type="match status" value="1"/>
</dbReference>
<name>A0A087E7R9_9BIFI</name>
<dbReference type="PANTHER" id="PTHR43335">
    <property type="entry name" value="ABC TRANSPORTER, ATP-BINDING PROTEIN"/>
    <property type="match status" value="1"/>
</dbReference>
<evidence type="ECO:0000256" key="5">
    <source>
        <dbReference type="SAM" id="MobiDB-lite"/>
    </source>
</evidence>
<evidence type="ECO:0000259" key="6">
    <source>
        <dbReference type="PROSITE" id="PS50893"/>
    </source>
</evidence>
<feature type="compositionally biased region" description="Polar residues" evidence="5">
    <location>
        <begin position="482"/>
        <end position="493"/>
    </location>
</feature>
<dbReference type="SMART" id="SM00382">
    <property type="entry name" value="AAA"/>
    <property type="match status" value="1"/>
</dbReference>
<dbReference type="STRING" id="77635.BISU_0296"/>
<keyword evidence="2" id="KW-0813">Transport</keyword>
<evidence type="ECO:0000256" key="3">
    <source>
        <dbReference type="ARBA" id="ARBA00022741"/>
    </source>
</evidence>
<evidence type="ECO:0000256" key="4">
    <source>
        <dbReference type="ARBA" id="ARBA00022840"/>
    </source>
</evidence>
<dbReference type="Proteomes" id="UP000029055">
    <property type="component" value="Unassembled WGS sequence"/>
</dbReference>